<keyword evidence="3" id="KW-1185">Reference proteome</keyword>
<evidence type="ECO:0000256" key="1">
    <source>
        <dbReference type="SAM" id="MobiDB-lite"/>
    </source>
</evidence>
<feature type="region of interest" description="Disordered" evidence="1">
    <location>
        <begin position="1"/>
        <end position="96"/>
    </location>
</feature>
<feature type="compositionally biased region" description="Polar residues" evidence="1">
    <location>
        <begin position="19"/>
        <end position="38"/>
    </location>
</feature>
<proteinExistence type="predicted"/>
<dbReference type="Proteomes" id="UP001321473">
    <property type="component" value="Unassembled WGS sequence"/>
</dbReference>
<sequence>MGSTVKTSHKHQGPAYKPESQTTVPSNSLKFSGSNDEYSAQCGIPPVSRNAPQSSGTHSEATQSDVFPQPQPSASSSSPPSLSPQNHSAAGESTKKSLPCEHCRRLVREVNMPRHLEKCSEAPQTCAYCDRRLPKQDMAAHLRECDHMPDNDITTTCAALRTSEPETKDGNTKAHGGCTLEKIPELPTLALSDEDMKTWHDAFEEYLSLLGITDNHRKYQLLLSALAPDIIQEVGKSETYPPPGREYKWLVELLFQLSSSARRNKKFQDRIKKKAQQGKEALLNIFAPGKESLLEHTKNIPVFYSLDTEYEV</sequence>
<dbReference type="EMBL" id="JARKHS020007359">
    <property type="protein sequence ID" value="KAK8781765.1"/>
    <property type="molecule type" value="Genomic_DNA"/>
</dbReference>
<gene>
    <name evidence="2" type="ORF">V5799_016896</name>
</gene>
<reference evidence="2 3" key="1">
    <citation type="journal article" date="2023" name="Arcadia Sci">
        <title>De novo assembly of a long-read Amblyomma americanum tick genome.</title>
        <authorList>
            <person name="Chou S."/>
            <person name="Poskanzer K.E."/>
            <person name="Rollins M."/>
            <person name="Thuy-Boun P.S."/>
        </authorList>
    </citation>
    <scope>NUCLEOTIDE SEQUENCE [LARGE SCALE GENOMIC DNA]</scope>
    <source>
        <strain evidence="2">F_SG_1</strain>
        <tissue evidence="2">Salivary glands</tissue>
    </source>
</reference>
<feature type="compositionally biased region" description="Polar residues" evidence="1">
    <location>
        <begin position="50"/>
        <end position="66"/>
    </location>
</feature>
<dbReference type="AlphaFoldDB" id="A0AAQ4F4W2"/>
<organism evidence="2 3">
    <name type="scientific">Amblyomma americanum</name>
    <name type="common">Lone star tick</name>
    <dbReference type="NCBI Taxonomy" id="6943"/>
    <lineage>
        <taxon>Eukaryota</taxon>
        <taxon>Metazoa</taxon>
        <taxon>Ecdysozoa</taxon>
        <taxon>Arthropoda</taxon>
        <taxon>Chelicerata</taxon>
        <taxon>Arachnida</taxon>
        <taxon>Acari</taxon>
        <taxon>Parasitiformes</taxon>
        <taxon>Ixodida</taxon>
        <taxon>Ixodoidea</taxon>
        <taxon>Ixodidae</taxon>
        <taxon>Amblyomminae</taxon>
        <taxon>Amblyomma</taxon>
    </lineage>
</organism>
<protein>
    <submittedName>
        <fullName evidence="2">Uncharacterized protein</fullName>
    </submittedName>
</protein>
<accession>A0AAQ4F4W2</accession>
<comment type="caution">
    <text evidence="2">The sequence shown here is derived from an EMBL/GenBank/DDBJ whole genome shotgun (WGS) entry which is preliminary data.</text>
</comment>
<dbReference type="Gene3D" id="3.30.40.10">
    <property type="entry name" value="Zinc/RING finger domain, C3HC4 (zinc finger)"/>
    <property type="match status" value="1"/>
</dbReference>
<name>A0AAQ4F4W2_AMBAM</name>
<evidence type="ECO:0000313" key="3">
    <source>
        <dbReference type="Proteomes" id="UP001321473"/>
    </source>
</evidence>
<feature type="compositionally biased region" description="Low complexity" evidence="1">
    <location>
        <begin position="72"/>
        <end position="85"/>
    </location>
</feature>
<evidence type="ECO:0000313" key="2">
    <source>
        <dbReference type="EMBL" id="KAK8781765.1"/>
    </source>
</evidence>
<dbReference type="InterPro" id="IPR013083">
    <property type="entry name" value="Znf_RING/FYVE/PHD"/>
</dbReference>